<keyword evidence="3" id="KW-0645">Protease</keyword>
<dbReference type="OrthoDB" id="9792074at2"/>
<evidence type="ECO:0000313" key="3">
    <source>
        <dbReference type="EMBL" id="PZD74279.1"/>
    </source>
</evidence>
<comment type="caution">
    <text evidence="3">The sequence shown here is derived from an EMBL/GenBank/DDBJ whole genome shotgun (WGS) entry which is preliminary data.</text>
</comment>
<dbReference type="Gene3D" id="3.30.1380.10">
    <property type="match status" value="1"/>
</dbReference>
<dbReference type="InterPro" id="IPR003709">
    <property type="entry name" value="VanY-like_core_dom"/>
</dbReference>
<evidence type="ECO:0000256" key="1">
    <source>
        <dbReference type="SAM" id="MobiDB-lite"/>
    </source>
</evidence>
<dbReference type="InterPro" id="IPR052179">
    <property type="entry name" value="DD-CPase-like"/>
</dbReference>
<dbReference type="GO" id="GO:0006508">
    <property type="term" value="P:proteolysis"/>
    <property type="evidence" value="ECO:0007669"/>
    <property type="project" value="InterPro"/>
</dbReference>
<dbReference type="CDD" id="cd14852">
    <property type="entry name" value="LD-carboxypeptidase"/>
    <property type="match status" value="1"/>
</dbReference>
<dbReference type="InterPro" id="IPR058193">
    <property type="entry name" value="VanY/YodJ_core_dom"/>
</dbReference>
<dbReference type="EMBL" id="PQWO01000003">
    <property type="protein sequence ID" value="PZD74279.1"/>
    <property type="molecule type" value="Genomic_DNA"/>
</dbReference>
<dbReference type="RefSeq" id="WP_110985266.1">
    <property type="nucleotide sequence ID" value="NZ_CAWNWM010000003.1"/>
</dbReference>
<feature type="domain" description="D-alanyl-D-alanine carboxypeptidase-like core" evidence="2">
    <location>
        <begin position="99"/>
        <end position="229"/>
    </location>
</feature>
<accession>A0A2W1JLW0</accession>
<dbReference type="Pfam" id="PF02557">
    <property type="entry name" value="VanY"/>
    <property type="match status" value="1"/>
</dbReference>
<evidence type="ECO:0000259" key="2">
    <source>
        <dbReference type="Pfam" id="PF02557"/>
    </source>
</evidence>
<feature type="region of interest" description="Disordered" evidence="1">
    <location>
        <begin position="55"/>
        <end position="74"/>
    </location>
</feature>
<sequence length="253" mass="27247">MHDDIPEAFRQPVSESSSPRATPLVWVGSALGLAVLAAGGWFTLSALNTNPSESISEVAPAAPSPTPSAEPTTDDLLGHLSYEEAPPQELKPISADGRLKLRTSAAQAYQRMLASAKAAGVSLQPISAFRTVEEQNYLFFKVKEQRAQATAQRADVSAPPGHSEHHTGYAIDLGDATRSATNLSQSFDQTPAFKWLAANAARFSFELSFPKGNSQGVSYEPWHWRYVGDQPSLKTFYSARKLKETSAAEGDAP</sequence>
<dbReference type="InterPro" id="IPR009045">
    <property type="entry name" value="Zn_M74/Hedgehog-like"/>
</dbReference>
<dbReference type="PANTHER" id="PTHR34385:SF1">
    <property type="entry name" value="PEPTIDOGLYCAN L-ALANYL-D-GLUTAMATE ENDOPEPTIDASE CWLK"/>
    <property type="match status" value="1"/>
</dbReference>
<dbReference type="EC" id="3.4.-.-" evidence="3"/>
<reference evidence="3 4" key="1">
    <citation type="journal article" date="2018" name="Sci. Rep.">
        <title>A novel species of the marine cyanobacterium Acaryochloris with a unique pigment content and lifestyle.</title>
        <authorList>
            <person name="Partensky F."/>
            <person name="Six C."/>
            <person name="Ratin M."/>
            <person name="Garczarek L."/>
            <person name="Vaulot D."/>
            <person name="Probert I."/>
            <person name="Calteau A."/>
            <person name="Gourvil P."/>
            <person name="Marie D."/>
            <person name="Grebert T."/>
            <person name="Bouchier C."/>
            <person name="Le Panse S."/>
            <person name="Gachenot M."/>
            <person name="Rodriguez F."/>
            <person name="Garrido J.L."/>
        </authorList>
    </citation>
    <scope>NUCLEOTIDE SEQUENCE [LARGE SCALE GENOMIC DNA]</scope>
    <source>
        <strain evidence="3 4">RCC1774</strain>
    </source>
</reference>
<feature type="region of interest" description="Disordered" evidence="1">
    <location>
        <begin position="1"/>
        <end position="20"/>
    </location>
</feature>
<dbReference type="AlphaFoldDB" id="A0A2W1JLW0"/>
<dbReference type="GO" id="GO:0004180">
    <property type="term" value="F:carboxypeptidase activity"/>
    <property type="evidence" value="ECO:0007669"/>
    <property type="project" value="UniProtKB-KW"/>
</dbReference>
<name>A0A2W1JLW0_9CYAN</name>
<gene>
    <name evidence="3" type="primary">yodJ</name>
    <name evidence="3" type="ORF">C1752_01296</name>
</gene>
<dbReference type="Proteomes" id="UP000248857">
    <property type="component" value="Unassembled WGS sequence"/>
</dbReference>
<dbReference type="PANTHER" id="PTHR34385">
    <property type="entry name" value="D-ALANYL-D-ALANINE CARBOXYPEPTIDASE"/>
    <property type="match status" value="1"/>
</dbReference>
<keyword evidence="3" id="KW-0121">Carboxypeptidase</keyword>
<proteinExistence type="predicted"/>
<organism evidence="3 4">
    <name type="scientific">Acaryochloris thomasi RCC1774</name>
    <dbReference type="NCBI Taxonomy" id="1764569"/>
    <lineage>
        <taxon>Bacteria</taxon>
        <taxon>Bacillati</taxon>
        <taxon>Cyanobacteriota</taxon>
        <taxon>Cyanophyceae</taxon>
        <taxon>Acaryochloridales</taxon>
        <taxon>Acaryochloridaceae</taxon>
        <taxon>Acaryochloris</taxon>
        <taxon>Acaryochloris thomasi</taxon>
    </lineage>
</organism>
<keyword evidence="3" id="KW-0378">Hydrolase</keyword>
<protein>
    <submittedName>
        <fullName evidence="3">Carboxypeptidase YodJ</fullName>
        <ecNumber evidence="3">3.4.-.-</ecNumber>
    </submittedName>
</protein>
<dbReference type="SUPFAM" id="SSF55166">
    <property type="entry name" value="Hedgehog/DD-peptidase"/>
    <property type="match status" value="1"/>
</dbReference>
<evidence type="ECO:0000313" key="4">
    <source>
        <dbReference type="Proteomes" id="UP000248857"/>
    </source>
</evidence>
<keyword evidence="4" id="KW-1185">Reference proteome</keyword>